<feature type="region of interest" description="Disordered" evidence="5">
    <location>
        <begin position="253"/>
        <end position="272"/>
    </location>
</feature>
<feature type="transmembrane region" description="Helical" evidence="6">
    <location>
        <begin position="147"/>
        <end position="165"/>
    </location>
</feature>
<evidence type="ECO:0000256" key="4">
    <source>
        <dbReference type="ARBA" id="ARBA00023136"/>
    </source>
</evidence>
<sequence length="910" mass="99785">MSTGKSSRTRKRSATQKAGDQKTLLSAALLKTVDLGIGAIIFVAPHLFGGRHPLGRFVIVALCVATAIAWFARQFVLPQAKATRVVAWIVPVLASLVVVFQLVPIPAEWMPILSPRLAELLPLWSDASSTAPHIGTWQTLSLAPEETRLALATLIAYALLFVTLSERLETTDDIARLMKMIGLSAVVVAGFGIIQYFTSNGKFFWFYDYPFTNTDSVLKAGFTNRNHFAHFLVLGLAMLLGWVMLERHSANPKSRRSQASNSSQRWSTNHSTSPVNSWSIAALLLLVACTILASLSRGGILAMAAAILVATVIYTRAKLFTSNHLMAGGLMVVLAMAALSISGKYGDVTNRLDGLVSQEIHEIDSIATRQTIWNANLESIRAGWLTGSGAGTHRFIYPAYLSEPADMEYTHAENGYLQIATENGLPGVILLAVTIFTCCYWCIATLRNADRNAQLQILTGSIAAALAASVVHSIVDFVWFIPACTCTTLLLVAALLRMYELSRSVPCRSTTNSHLAPITRFNISLGVTLSGVWAVATLLAPGQTALEWDTYLRASLASKSSAAQQTFASARQQETLNESENLNSSSMLKHLTSIVRDYPQSARAQARLAALLLGTFEKLQLASDNAMPVSQIREAAQASQFQSADQLRGWLRKAFGEHCRLLYQAHYHARRALELCPLQGESYLCLAELCFLEGSSEAAYDTYAQQGLIVCPCDSELLFAVGKKELIAGNETEALRHWTKSFRGAGTHRNHIIHLSASGMPASRFLEVYAPEWDTLDSVWNTYRLTGNPAELEVILSYASNLAVEATSDMPPHAASGVWLSLAKMQLELTGPQVAVKSLQQGYLLSPDRFAIRYELGKCLMALEEFTAAESHLQWCYQQFPNNPKIRRDLERATRGTLQQLARSTQTRLH</sequence>
<feature type="domain" description="O-antigen ligase-related" evidence="7">
    <location>
        <begin position="283"/>
        <end position="431"/>
    </location>
</feature>
<feature type="transmembrane region" description="Helical" evidence="6">
    <location>
        <begin position="54"/>
        <end position="73"/>
    </location>
</feature>
<dbReference type="RefSeq" id="WP_146452271.1">
    <property type="nucleotide sequence ID" value="NZ_SJPS01000006.1"/>
</dbReference>
<feature type="transmembrane region" description="Helical" evidence="6">
    <location>
        <begin position="480"/>
        <end position="499"/>
    </location>
</feature>
<keyword evidence="4 6" id="KW-0472">Membrane</keyword>
<evidence type="ECO:0000256" key="1">
    <source>
        <dbReference type="ARBA" id="ARBA00004141"/>
    </source>
</evidence>
<gene>
    <name evidence="8" type="ORF">Pla144_39700</name>
</gene>
<keyword evidence="8" id="KW-0436">Ligase</keyword>
<feature type="transmembrane region" description="Helical" evidence="6">
    <location>
        <begin position="24"/>
        <end position="48"/>
    </location>
</feature>
<evidence type="ECO:0000256" key="6">
    <source>
        <dbReference type="SAM" id="Phobius"/>
    </source>
</evidence>
<evidence type="ECO:0000256" key="3">
    <source>
        <dbReference type="ARBA" id="ARBA00022989"/>
    </source>
</evidence>
<feature type="transmembrane region" description="Helical" evidence="6">
    <location>
        <begin position="85"/>
        <end position="107"/>
    </location>
</feature>
<proteinExistence type="predicted"/>
<evidence type="ECO:0000313" key="8">
    <source>
        <dbReference type="EMBL" id="TWU23795.1"/>
    </source>
</evidence>
<feature type="transmembrane region" description="Helical" evidence="6">
    <location>
        <begin position="228"/>
        <end position="245"/>
    </location>
</feature>
<dbReference type="InterPro" id="IPR011990">
    <property type="entry name" value="TPR-like_helical_dom_sf"/>
</dbReference>
<reference evidence="8 9" key="1">
    <citation type="submission" date="2019-02" db="EMBL/GenBank/DDBJ databases">
        <title>Deep-cultivation of Planctomycetes and their phenomic and genomic characterization uncovers novel biology.</title>
        <authorList>
            <person name="Wiegand S."/>
            <person name="Jogler M."/>
            <person name="Boedeker C."/>
            <person name="Pinto D."/>
            <person name="Vollmers J."/>
            <person name="Rivas-Marin E."/>
            <person name="Kohn T."/>
            <person name="Peeters S.H."/>
            <person name="Heuer A."/>
            <person name="Rast P."/>
            <person name="Oberbeckmann S."/>
            <person name="Bunk B."/>
            <person name="Jeske O."/>
            <person name="Meyerdierks A."/>
            <person name="Storesund J.E."/>
            <person name="Kallscheuer N."/>
            <person name="Luecker S."/>
            <person name="Lage O.M."/>
            <person name="Pohl T."/>
            <person name="Merkel B.J."/>
            <person name="Hornburger P."/>
            <person name="Mueller R.-W."/>
            <person name="Bruemmer F."/>
            <person name="Labrenz M."/>
            <person name="Spormann A.M."/>
            <person name="Op Den Camp H."/>
            <person name="Overmann J."/>
            <person name="Amann R."/>
            <person name="Jetten M.S.M."/>
            <person name="Mascher T."/>
            <person name="Medema M.H."/>
            <person name="Devos D.P."/>
            <person name="Kaster A.-K."/>
            <person name="Ovreas L."/>
            <person name="Rohde M."/>
            <person name="Galperin M.Y."/>
            <person name="Jogler C."/>
        </authorList>
    </citation>
    <scope>NUCLEOTIDE SEQUENCE [LARGE SCALE GENOMIC DNA]</scope>
    <source>
        <strain evidence="8 9">Pla144</strain>
    </source>
</reference>
<comment type="caution">
    <text evidence="8">The sequence shown here is derived from an EMBL/GenBank/DDBJ whole genome shotgun (WGS) entry which is preliminary data.</text>
</comment>
<dbReference type="OrthoDB" id="238751at2"/>
<dbReference type="AlphaFoldDB" id="A0A5C6CI82"/>
<dbReference type="InterPro" id="IPR007016">
    <property type="entry name" value="O-antigen_ligase-rel_domated"/>
</dbReference>
<feature type="transmembrane region" description="Helical" evidence="6">
    <location>
        <begin position="424"/>
        <end position="443"/>
    </location>
</feature>
<feature type="transmembrane region" description="Helical" evidence="6">
    <location>
        <begin position="275"/>
        <end position="293"/>
    </location>
</feature>
<dbReference type="SUPFAM" id="SSF48452">
    <property type="entry name" value="TPR-like"/>
    <property type="match status" value="1"/>
</dbReference>
<evidence type="ECO:0000313" key="9">
    <source>
        <dbReference type="Proteomes" id="UP000318437"/>
    </source>
</evidence>
<evidence type="ECO:0000259" key="7">
    <source>
        <dbReference type="Pfam" id="PF04932"/>
    </source>
</evidence>
<dbReference type="GO" id="GO:0016874">
    <property type="term" value="F:ligase activity"/>
    <property type="evidence" value="ECO:0007669"/>
    <property type="project" value="UniProtKB-KW"/>
</dbReference>
<feature type="transmembrane region" description="Helical" evidence="6">
    <location>
        <begin position="520"/>
        <end position="540"/>
    </location>
</feature>
<keyword evidence="9" id="KW-1185">Reference proteome</keyword>
<keyword evidence="2 6" id="KW-0812">Transmembrane</keyword>
<feature type="transmembrane region" description="Helical" evidence="6">
    <location>
        <begin position="324"/>
        <end position="343"/>
    </location>
</feature>
<evidence type="ECO:0000256" key="5">
    <source>
        <dbReference type="SAM" id="MobiDB-lite"/>
    </source>
</evidence>
<dbReference type="InterPro" id="IPR051533">
    <property type="entry name" value="WaaL-like"/>
</dbReference>
<keyword evidence="3 6" id="KW-1133">Transmembrane helix</keyword>
<feature type="transmembrane region" description="Helical" evidence="6">
    <location>
        <begin position="455"/>
        <end position="474"/>
    </location>
</feature>
<dbReference type="GO" id="GO:0016020">
    <property type="term" value="C:membrane"/>
    <property type="evidence" value="ECO:0007669"/>
    <property type="project" value="UniProtKB-SubCell"/>
</dbReference>
<dbReference type="Gene3D" id="1.25.40.10">
    <property type="entry name" value="Tetratricopeptide repeat domain"/>
    <property type="match status" value="1"/>
</dbReference>
<dbReference type="Proteomes" id="UP000318437">
    <property type="component" value="Unassembled WGS sequence"/>
</dbReference>
<comment type="subcellular location">
    <subcellularLocation>
        <location evidence="1">Membrane</location>
        <topology evidence="1">Multi-pass membrane protein</topology>
    </subcellularLocation>
</comment>
<feature type="transmembrane region" description="Helical" evidence="6">
    <location>
        <begin position="299"/>
        <end position="317"/>
    </location>
</feature>
<protein>
    <submittedName>
        <fullName evidence="8">O-Antigen ligase</fullName>
    </submittedName>
</protein>
<evidence type="ECO:0000256" key="2">
    <source>
        <dbReference type="ARBA" id="ARBA00022692"/>
    </source>
</evidence>
<dbReference type="Pfam" id="PF04932">
    <property type="entry name" value="Wzy_C"/>
    <property type="match status" value="1"/>
</dbReference>
<feature type="compositionally biased region" description="Low complexity" evidence="5">
    <location>
        <begin position="257"/>
        <end position="267"/>
    </location>
</feature>
<organism evidence="8 9">
    <name type="scientific">Bythopirellula polymerisocia</name>
    <dbReference type="NCBI Taxonomy" id="2528003"/>
    <lineage>
        <taxon>Bacteria</taxon>
        <taxon>Pseudomonadati</taxon>
        <taxon>Planctomycetota</taxon>
        <taxon>Planctomycetia</taxon>
        <taxon>Pirellulales</taxon>
        <taxon>Lacipirellulaceae</taxon>
        <taxon>Bythopirellula</taxon>
    </lineage>
</organism>
<feature type="transmembrane region" description="Helical" evidence="6">
    <location>
        <begin position="177"/>
        <end position="197"/>
    </location>
</feature>
<name>A0A5C6CI82_9BACT</name>
<dbReference type="PANTHER" id="PTHR37422">
    <property type="entry name" value="TEICHURONIC ACID BIOSYNTHESIS PROTEIN TUAE"/>
    <property type="match status" value="1"/>
</dbReference>
<dbReference type="PANTHER" id="PTHR37422:SF13">
    <property type="entry name" value="LIPOPOLYSACCHARIDE BIOSYNTHESIS PROTEIN PA4999-RELATED"/>
    <property type="match status" value="1"/>
</dbReference>
<accession>A0A5C6CI82</accession>
<dbReference type="EMBL" id="SJPS01000006">
    <property type="protein sequence ID" value="TWU23795.1"/>
    <property type="molecule type" value="Genomic_DNA"/>
</dbReference>